<evidence type="ECO:0000313" key="2">
    <source>
        <dbReference type="EMBL" id="VFU41467.1"/>
    </source>
</evidence>
<dbReference type="PANTHER" id="PTHR33264">
    <property type="entry name" value="EXPRESSED PROTEIN"/>
    <property type="match status" value="1"/>
</dbReference>
<organism evidence="2">
    <name type="scientific">Salix viminalis</name>
    <name type="common">Common osier</name>
    <name type="synonym">Basket willow</name>
    <dbReference type="NCBI Taxonomy" id="40686"/>
    <lineage>
        <taxon>Eukaryota</taxon>
        <taxon>Viridiplantae</taxon>
        <taxon>Streptophyta</taxon>
        <taxon>Embryophyta</taxon>
        <taxon>Tracheophyta</taxon>
        <taxon>Spermatophyta</taxon>
        <taxon>Magnoliopsida</taxon>
        <taxon>eudicotyledons</taxon>
        <taxon>Gunneridae</taxon>
        <taxon>Pentapetalae</taxon>
        <taxon>rosids</taxon>
        <taxon>fabids</taxon>
        <taxon>Malpighiales</taxon>
        <taxon>Salicaceae</taxon>
        <taxon>Saliceae</taxon>
        <taxon>Salix</taxon>
    </lineage>
</organism>
<dbReference type="AlphaFoldDB" id="A0A6N2LKZ3"/>
<feature type="region of interest" description="Disordered" evidence="1">
    <location>
        <begin position="9"/>
        <end position="41"/>
    </location>
</feature>
<reference evidence="2" key="1">
    <citation type="submission" date="2019-03" db="EMBL/GenBank/DDBJ databases">
        <authorList>
            <person name="Mank J."/>
            <person name="Almeida P."/>
        </authorList>
    </citation>
    <scope>NUCLEOTIDE SEQUENCE</scope>
    <source>
        <strain evidence="2">78183</strain>
    </source>
</reference>
<dbReference type="EMBL" id="CAADRP010001563">
    <property type="protein sequence ID" value="VFU41467.1"/>
    <property type="molecule type" value="Genomic_DNA"/>
</dbReference>
<evidence type="ECO:0000256" key="1">
    <source>
        <dbReference type="SAM" id="MobiDB-lite"/>
    </source>
</evidence>
<proteinExistence type="predicted"/>
<dbReference type="PANTHER" id="PTHR33264:SF8">
    <property type="entry name" value="EXPRESSED PROTEIN"/>
    <property type="match status" value="1"/>
</dbReference>
<name>A0A6N2LKZ3_SALVM</name>
<gene>
    <name evidence="2" type="ORF">SVIM_LOCUS244153</name>
</gene>
<feature type="compositionally biased region" description="Low complexity" evidence="1">
    <location>
        <begin position="9"/>
        <end position="21"/>
    </location>
</feature>
<protein>
    <submittedName>
        <fullName evidence="2">Uncharacterized protein</fullName>
    </submittedName>
</protein>
<accession>A0A6N2LKZ3</accession>
<sequence length="202" mass="22558">MIRHGLLLRSPSSSRRVQPLLKETTGSKMVPTGSKMVPGGDRRERNLARAKTRSFGEVAGGTAAGCAAVCCCCPCTLINLLLLAVYKVPRSGLSREEGWEKEVREIMEKGKCCDHHNRDPDGETEAVDLEKEMWDQFNSTGFWRSPSRRESSEELNLIVIDHGKGRDANWVLFVVHCEFMEFSLRGALIDCPGFIHGMLFDS</sequence>